<name>A0ABR3FBP2_9AGAR</name>
<dbReference type="Pfam" id="PF12430">
    <property type="entry name" value="ABA_GPCR"/>
    <property type="match status" value="1"/>
</dbReference>
<gene>
    <name evidence="2" type="ORF">V5O48_009304</name>
</gene>
<protein>
    <recommendedName>
        <fullName evidence="1">Abscisic acid G-protein coupled receptor-like domain-containing protein</fullName>
    </recommendedName>
</protein>
<dbReference type="Proteomes" id="UP001465976">
    <property type="component" value="Unassembled WGS sequence"/>
</dbReference>
<sequence length="70" mass="7713">GIYLLSTVVQLRSAFPQNQSEEGEDDTNLFSTIPEFQVFGKLFDGSFLLTAACSAGFRWFRERVTGGGDS</sequence>
<reference evidence="2 3" key="1">
    <citation type="submission" date="2024-02" db="EMBL/GenBank/DDBJ databases">
        <title>A draft genome for the cacao thread blight pathogen Marasmius crinis-equi.</title>
        <authorList>
            <person name="Cohen S.P."/>
            <person name="Baruah I.K."/>
            <person name="Amoako-Attah I."/>
            <person name="Bukari Y."/>
            <person name="Meinhardt L.W."/>
            <person name="Bailey B.A."/>
        </authorList>
    </citation>
    <scope>NUCLEOTIDE SEQUENCE [LARGE SCALE GENOMIC DNA]</scope>
    <source>
        <strain evidence="2 3">GH-76</strain>
    </source>
</reference>
<dbReference type="EMBL" id="JBAHYK010000600">
    <property type="protein sequence ID" value="KAL0572663.1"/>
    <property type="molecule type" value="Genomic_DNA"/>
</dbReference>
<accession>A0ABR3FBP2</accession>
<organism evidence="2 3">
    <name type="scientific">Marasmius crinis-equi</name>
    <dbReference type="NCBI Taxonomy" id="585013"/>
    <lineage>
        <taxon>Eukaryota</taxon>
        <taxon>Fungi</taxon>
        <taxon>Dikarya</taxon>
        <taxon>Basidiomycota</taxon>
        <taxon>Agaricomycotina</taxon>
        <taxon>Agaricomycetes</taxon>
        <taxon>Agaricomycetidae</taxon>
        <taxon>Agaricales</taxon>
        <taxon>Marasmiineae</taxon>
        <taxon>Marasmiaceae</taxon>
        <taxon>Marasmius</taxon>
    </lineage>
</organism>
<feature type="domain" description="Abscisic acid G-protein coupled receptor-like" evidence="1">
    <location>
        <begin position="1"/>
        <end position="63"/>
    </location>
</feature>
<comment type="caution">
    <text evidence="2">The sequence shown here is derived from an EMBL/GenBank/DDBJ whole genome shotgun (WGS) entry which is preliminary data.</text>
</comment>
<evidence type="ECO:0000313" key="2">
    <source>
        <dbReference type="EMBL" id="KAL0572663.1"/>
    </source>
</evidence>
<keyword evidence="3" id="KW-1185">Reference proteome</keyword>
<evidence type="ECO:0000259" key="1">
    <source>
        <dbReference type="Pfam" id="PF12430"/>
    </source>
</evidence>
<evidence type="ECO:0000313" key="3">
    <source>
        <dbReference type="Proteomes" id="UP001465976"/>
    </source>
</evidence>
<dbReference type="InterPro" id="IPR025969">
    <property type="entry name" value="ABA_GPCR_dom"/>
</dbReference>
<feature type="non-terminal residue" evidence="2">
    <location>
        <position position="1"/>
    </location>
</feature>
<proteinExistence type="predicted"/>